<dbReference type="RefSeq" id="WP_146240436.1">
    <property type="nucleotide sequence ID" value="NZ_QJSP01000006.1"/>
</dbReference>
<dbReference type="Proteomes" id="UP000247591">
    <property type="component" value="Unassembled WGS sequence"/>
</dbReference>
<dbReference type="AlphaFoldDB" id="A0A318RQR9"/>
<evidence type="ECO:0000313" key="1">
    <source>
        <dbReference type="EMBL" id="PYE17626.1"/>
    </source>
</evidence>
<sequence length="354" mass="39516">MELLMHAMCRATVELPGPVIGWMAATAHPLFQPWRDLLRRSDLTDQQAWDCLWRDDALIKSALKIPGKWSANATSDQLAATVSLYLSRPEVPAGRITLLRTRLDPDQLRRIDLLRYVTKLGASDLVCREIVGEPPRGSSREDHVGPRELALIERYRRVAAEQAAERESKTRHIERQIIREDGLIARAAKARTLERVDQLRTLRACLFGMGSAAARPQDADFNTATYLLELGRVASTSGHADPGLGEALSALRPILRAYVNPGYTTPRSPVTNRLLVFGEAGAAPLGSSINDEEGDYLDRRFGSSVSKYQALANIVGHNRDVPLRELCDRVDAAELARHKWIIEKAQRAEPHQWK</sequence>
<accession>A0A318RQR9</accession>
<organism evidence="1 2">
    <name type="scientific">Williamsia limnetica</name>
    <dbReference type="NCBI Taxonomy" id="882452"/>
    <lineage>
        <taxon>Bacteria</taxon>
        <taxon>Bacillati</taxon>
        <taxon>Actinomycetota</taxon>
        <taxon>Actinomycetes</taxon>
        <taxon>Mycobacteriales</taxon>
        <taxon>Nocardiaceae</taxon>
        <taxon>Williamsia</taxon>
    </lineage>
</organism>
<name>A0A318RQR9_WILLI</name>
<gene>
    <name evidence="1" type="ORF">DFR67_106330</name>
</gene>
<keyword evidence="2" id="KW-1185">Reference proteome</keyword>
<evidence type="ECO:0000313" key="2">
    <source>
        <dbReference type="Proteomes" id="UP000247591"/>
    </source>
</evidence>
<comment type="caution">
    <text evidence="1">The sequence shown here is derived from an EMBL/GenBank/DDBJ whole genome shotgun (WGS) entry which is preliminary data.</text>
</comment>
<dbReference type="EMBL" id="QJSP01000006">
    <property type="protein sequence ID" value="PYE17626.1"/>
    <property type="molecule type" value="Genomic_DNA"/>
</dbReference>
<dbReference type="OrthoDB" id="4577649at2"/>
<proteinExistence type="predicted"/>
<reference evidence="1 2" key="1">
    <citation type="submission" date="2018-06" db="EMBL/GenBank/DDBJ databases">
        <title>Genomic Encyclopedia of Type Strains, Phase IV (KMG-IV): sequencing the most valuable type-strain genomes for metagenomic binning, comparative biology and taxonomic classification.</title>
        <authorList>
            <person name="Goeker M."/>
        </authorList>
    </citation>
    <scope>NUCLEOTIDE SEQUENCE [LARGE SCALE GENOMIC DNA]</scope>
    <source>
        <strain evidence="1 2">DSM 45521</strain>
    </source>
</reference>
<protein>
    <submittedName>
        <fullName evidence="1">Uncharacterized protein</fullName>
    </submittedName>
</protein>